<feature type="compositionally biased region" description="Low complexity" evidence="1">
    <location>
        <begin position="70"/>
        <end position="79"/>
    </location>
</feature>
<dbReference type="InParanoid" id="A0A7N2LH96"/>
<dbReference type="Gramene" id="QL04p074278:mrna">
    <property type="protein sequence ID" value="QL04p074278:mrna"/>
    <property type="gene ID" value="QL04p074278"/>
</dbReference>
<feature type="region of interest" description="Disordered" evidence="1">
    <location>
        <begin position="282"/>
        <end position="310"/>
    </location>
</feature>
<organism evidence="2 3">
    <name type="scientific">Quercus lobata</name>
    <name type="common">Valley oak</name>
    <dbReference type="NCBI Taxonomy" id="97700"/>
    <lineage>
        <taxon>Eukaryota</taxon>
        <taxon>Viridiplantae</taxon>
        <taxon>Streptophyta</taxon>
        <taxon>Embryophyta</taxon>
        <taxon>Tracheophyta</taxon>
        <taxon>Spermatophyta</taxon>
        <taxon>Magnoliopsida</taxon>
        <taxon>eudicotyledons</taxon>
        <taxon>Gunneridae</taxon>
        <taxon>Pentapetalae</taxon>
        <taxon>rosids</taxon>
        <taxon>fabids</taxon>
        <taxon>Fagales</taxon>
        <taxon>Fagaceae</taxon>
        <taxon>Quercus</taxon>
    </lineage>
</organism>
<proteinExistence type="predicted"/>
<accession>A0A7N2LH96</accession>
<keyword evidence="3" id="KW-1185">Reference proteome</keyword>
<evidence type="ECO:0000313" key="2">
    <source>
        <dbReference type="EnsemblPlants" id="QL04p074278:mrna"/>
    </source>
</evidence>
<reference evidence="2 3" key="1">
    <citation type="journal article" date="2016" name="G3 (Bethesda)">
        <title>First Draft Assembly and Annotation of the Genome of a California Endemic Oak Quercus lobata Nee (Fagaceae).</title>
        <authorList>
            <person name="Sork V.L."/>
            <person name="Fitz-Gibbon S.T."/>
            <person name="Puiu D."/>
            <person name="Crepeau M."/>
            <person name="Gugger P.F."/>
            <person name="Sherman R."/>
            <person name="Stevens K."/>
            <person name="Langley C.H."/>
            <person name="Pellegrini M."/>
            <person name="Salzberg S.L."/>
        </authorList>
    </citation>
    <scope>NUCLEOTIDE SEQUENCE [LARGE SCALE GENOMIC DNA]</scope>
    <source>
        <strain evidence="2 3">cv. SW786</strain>
    </source>
</reference>
<dbReference type="AlphaFoldDB" id="A0A7N2LH96"/>
<protein>
    <submittedName>
        <fullName evidence="2">Uncharacterized protein</fullName>
    </submittedName>
</protein>
<dbReference type="EnsemblPlants" id="QL04p074278:mrna">
    <property type="protein sequence ID" value="QL04p074278:mrna"/>
    <property type="gene ID" value="QL04p074278"/>
</dbReference>
<feature type="region of interest" description="Disordered" evidence="1">
    <location>
        <begin position="49"/>
        <end position="79"/>
    </location>
</feature>
<dbReference type="EMBL" id="LRBV02000004">
    <property type="status" value="NOT_ANNOTATED_CDS"/>
    <property type="molecule type" value="Genomic_DNA"/>
</dbReference>
<name>A0A7N2LH96_QUELO</name>
<evidence type="ECO:0000256" key="1">
    <source>
        <dbReference type="SAM" id="MobiDB-lite"/>
    </source>
</evidence>
<reference evidence="2" key="2">
    <citation type="submission" date="2021-01" db="UniProtKB">
        <authorList>
            <consortium name="EnsemblPlants"/>
        </authorList>
    </citation>
    <scope>IDENTIFICATION</scope>
</reference>
<evidence type="ECO:0000313" key="3">
    <source>
        <dbReference type="Proteomes" id="UP000594261"/>
    </source>
</evidence>
<dbReference type="Proteomes" id="UP000594261">
    <property type="component" value="Chromosome 4"/>
</dbReference>
<sequence>MVVNYSTRPNFQAQVLLVFSFATRLNFQAQVLLVSSHIGSSKDELGEDLCNAKSSESSSEVGLSGATLVSGDGDSSPSEGPDYPFILPDVWEFSVDQLARVERATSFFASECNWRVLVTIDDIHKEGKLQLPTPGEKRKFIMDTSPKTFGTITRPKKTPNHPSSTPACLASIDRLRVHKKIAILETKVKGLGVQCVSHANLFIFVEEEKIHLSKDLGKLQEEMSNAKMRVVAKYSTSQEYHNDLGLCYVRGFEHFCTQALAAFKDLDFSNFEINLEEGSSATMVGGGVEQGGDNIVDEETKGDNQTGHQT</sequence>